<gene>
    <name evidence="3" type="ORF">OCK74_08320</name>
</gene>
<evidence type="ECO:0000256" key="1">
    <source>
        <dbReference type="SAM" id="Phobius"/>
    </source>
</evidence>
<keyword evidence="4" id="KW-1185">Reference proteome</keyword>
<feature type="domain" description="Fatty acid desaturase" evidence="2">
    <location>
        <begin position="66"/>
        <end position="335"/>
    </location>
</feature>
<feature type="transmembrane region" description="Helical" evidence="1">
    <location>
        <begin position="101"/>
        <end position="118"/>
    </location>
</feature>
<dbReference type="InterPro" id="IPR005804">
    <property type="entry name" value="FA_desaturase_dom"/>
</dbReference>
<dbReference type="InterPro" id="IPR012171">
    <property type="entry name" value="Fatty_acid_desaturase"/>
</dbReference>
<reference evidence="3" key="2">
    <citation type="submission" date="2023-04" db="EMBL/GenBank/DDBJ databases">
        <title>Paracnuella aquatica gen. nov., sp. nov., a member of the family Chitinophagaceae isolated from a hot spring.</title>
        <authorList>
            <person name="Wang C."/>
        </authorList>
    </citation>
    <scope>NUCLEOTIDE SEQUENCE</scope>
    <source>
        <strain evidence="3">LB-8</strain>
    </source>
</reference>
<dbReference type="AlphaFoldDB" id="A0A9X2XV52"/>
<dbReference type="GO" id="GO:0008610">
    <property type="term" value="P:lipid biosynthetic process"/>
    <property type="evidence" value="ECO:0007669"/>
    <property type="project" value="UniProtKB-ARBA"/>
</dbReference>
<reference evidence="3" key="1">
    <citation type="submission" date="2022-09" db="EMBL/GenBank/DDBJ databases">
        <authorList>
            <person name="Yuan C."/>
            <person name="Ke Z."/>
        </authorList>
    </citation>
    <scope>NUCLEOTIDE SEQUENCE</scope>
    <source>
        <strain evidence="3">LB-8</strain>
    </source>
</reference>
<evidence type="ECO:0000313" key="3">
    <source>
        <dbReference type="EMBL" id="MCU7549117.1"/>
    </source>
</evidence>
<feature type="transmembrane region" description="Helical" evidence="1">
    <location>
        <begin position="160"/>
        <end position="179"/>
    </location>
</feature>
<dbReference type="Pfam" id="PF00487">
    <property type="entry name" value="FA_desaturase"/>
    <property type="match status" value="1"/>
</dbReference>
<dbReference type="PANTHER" id="PTHR19353:SF19">
    <property type="entry name" value="DELTA(5) FATTY ACID DESATURASE C-RELATED"/>
    <property type="match status" value="1"/>
</dbReference>
<feature type="transmembrane region" description="Helical" evidence="1">
    <location>
        <begin position="227"/>
        <end position="249"/>
    </location>
</feature>
<feature type="transmembrane region" description="Helical" evidence="1">
    <location>
        <begin position="64"/>
        <end position="81"/>
    </location>
</feature>
<evidence type="ECO:0000313" key="4">
    <source>
        <dbReference type="Proteomes" id="UP001155483"/>
    </source>
</evidence>
<keyword evidence="1" id="KW-0472">Membrane</keyword>
<dbReference type="PANTHER" id="PTHR19353">
    <property type="entry name" value="FATTY ACID DESATURASE 2"/>
    <property type="match status" value="1"/>
</dbReference>
<proteinExistence type="predicted"/>
<keyword evidence="3" id="KW-0560">Oxidoreductase</keyword>
<evidence type="ECO:0000259" key="2">
    <source>
        <dbReference type="Pfam" id="PF00487"/>
    </source>
</evidence>
<protein>
    <submittedName>
        <fullName evidence="3">Fatty acid desaturase</fullName>
        <ecNumber evidence="3">1.14.19.-</ecNumber>
    </submittedName>
</protein>
<feature type="transmembrane region" description="Helical" evidence="1">
    <location>
        <begin position="37"/>
        <end position="58"/>
    </location>
</feature>
<dbReference type="Proteomes" id="UP001155483">
    <property type="component" value="Unassembled WGS sequence"/>
</dbReference>
<keyword evidence="1" id="KW-0812">Transmembrane</keyword>
<dbReference type="EC" id="1.14.19.-" evidence="3"/>
<keyword evidence="1" id="KW-1133">Transmembrane helix</keyword>
<dbReference type="RefSeq" id="WP_279296558.1">
    <property type="nucleotide sequence ID" value="NZ_JAOTIF010000004.1"/>
</dbReference>
<organism evidence="3 4">
    <name type="scientific">Paraflavisolibacter caeni</name>
    <dbReference type="NCBI Taxonomy" id="2982496"/>
    <lineage>
        <taxon>Bacteria</taxon>
        <taxon>Pseudomonadati</taxon>
        <taxon>Bacteroidota</taxon>
        <taxon>Chitinophagia</taxon>
        <taxon>Chitinophagales</taxon>
        <taxon>Chitinophagaceae</taxon>
        <taxon>Paraflavisolibacter</taxon>
    </lineage>
</organism>
<feature type="transmembrane region" description="Helical" evidence="1">
    <location>
        <begin position="200"/>
        <end position="221"/>
    </location>
</feature>
<comment type="caution">
    <text evidence="3">The sequence shown here is derived from an EMBL/GenBank/DDBJ whole genome shotgun (WGS) entry which is preliminary data.</text>
</comment>
<sequence>MVKPIYSSDNEKSVFNNLRKEAHVIVKLLESKRRSEIVLKAILFPAFYFLIYLSVLYWGRNISIFYLCYFLMGLMLVFVFLNTIHEAVHGTIFQSKRANNLYVYIFDLMGANSFMWKTRHIRFHHNYPNVEGWDTDIEQSKLARVFPNGPYTKIHKYQHIYLPLLYPLYLANWLLVRDFKDFFIKGRTVQKLIQIPKIEYVKLFLLKGIFLFYTVVLPKWILPISWIQVLIAFSIMLFTASVFSLFVLLSPHANTENEFPLPDDQNQLSHSWMMHMLITTNDVSHNNWFTRFFMGCFNYHVVHHLFPNINHAYYPELTMLLKQYAQEFKLPYRTYPLLTSLKNHYKLLKQNRMTEDIFEETM</sequence>
<accession>A0A9X2XV52</accession>
<dbReference type="GO" id="GO:0016020">
    <property type="term" value="C:membrane"/>
    <property type="evidence" value="ECO:0007669"/>
    <property type="project" value="TreeGrafter"/>
</dbReference>
<name>A0A9X2XV52_9BACT</name>
<dbReference type="GO" id="GO:0016717">
    <property type="term" value="F:oxidoreductase activity, acting on paired donors, with oxidation of a pair of donors resulting in the reduction of molecular oxygen to two molecules of water"/>
    <property type="evidence" value="ECO:0007669"/>
    <property type="project" value="TreeGrafter"/>
</dbReference>
<dbReference type="EMBL" id="JAOTIF010000004">
    <property type="protein sequence ID" value="MCU7549117.1"/>
    <property type="molecule type" value="Genomic_DNA"/>
</dbReference>